<dbReference type="AlphaFoldDB" id="A0AA36JSP4"/>
<gene>
    <name evidence="2" type="ORF">EVOR1521_LOCUS31317</name>
</gene>
<dbReference type="EMBL" id="CAUJNA010003821">
    <property type="protein sequence ID" value="CAJ1410506.1"/>
    <property type="molecule type" value="Genomic_DNA"/>
</dbReference>
<dbReference type="Proteomes" id="UP001178507">
    <property type="component" value="Unassembled WGS sequence"/>
</dbReference>
<evidence type="ECO:0000256" key="1">
    <source>
        <dbReference type="SAM" id="MobiDB-lite"/>
    </source>
</evidence>
<feature type="region of interest" description="Disordered" evidence="1">
    <location>
        <begin position="117"/>
        <end position="147"/>
    </location>
</feature>
<protein>
    <submittedName>
        <fullName evidence="2">Uncharacterized protein</fullName>
    </submittedName>
</protein>
<organism evidence="2 3">
    <name type="scientific">Effrenium voratum</name>
    <dbReference type="NCBI Taxonomy" id="2562239"/>
    <lineage>
        <taxon>Eukaryota</taxon>
        <taxon>Sar</taxon>
        <taxon>Alveolata</taxon>
        <taxon>Dinophyceae</taxon>
        <taxon>Suessiales</taxon>
        <taxon>Symbiodiniaceae</taxon>
        <taxon>Effrenium</taxon>
    </lineage>
</organism>
<accession>A0AA36JSP4</accession>
<keyword evidence="3" id="KW-1185">Reference proteome</keyword>
<evidence type="ECO:0000313" key="2">
    <source>
        <dbReference type="EMBL" id="CAJ1410506.1"/>
    </source>
</evidence>
<feature type="region of interest" description="Disordered" evidence="1">
    <location>
        <begin position="1"/>
        <end position="38"/>
    </location>
</feature>
<name>A0AA36JSP4_9DINO</name>
<feature type="region of interest" description="Disordered" evidence="1">
    <location>
        <begin position="51"/>
        <end position="87"/>
    </location>
</feature>
<evidence type="ECO:0000313" key="3">
    <source>
        <dbReference type="Proteomes" id="UP001178507"/>
    </source>
</evidence>
<comment type="caution">
    <text evidence="2">The sequence shown here is derived from an EMBL/GenBank/DDBJ whole genome shotgun (WGS) entry which is preliminary data.</text>
</comment>
<reference evidence="2" key="1">
    <citation type="submission" date="2023-08" db="EMBL/GenBank/DDBJ databases">
        <authorList>
            <person name="Chen Y."/>
            <person name="Shah S."/>
            <person name="Dougan E. K."/>
            <person name="Thang M."/>
            <person name="Chan C."/>
        </authorList>
    </citation>
    <scope>NUCLEOTIDE SEQUENCE</scope>
</reference>
<proteinExistence type="predicted"/>
<sequence>MTAAASSRDERRALRARDARRAQSSKTRREDPGLPLFNEVPGAIASLLAARARSVPARGRRREEQPNQKKASPEASPCEPRDATSKWQVHASRLQQLLRETDCELVAENTFLSVSAGCGSAPRSRSAPGQVDGRLETASGAATPEVWEREVSQEQNGMVHDAHGLTIGAFCLPFAHSDTDVIRWLMDNAMSSAARIAALEERVAHLELLNSQLHASMADSWRSDHL</sequence>
<feature type="compositionally biased region" description="Basic and acidic residues" evidence="1">
    <location>
        <begin position="7"/>
        <end position="32"/>
    </location>
</feature>